<reference evidence="3 4" key="1">
    <citation type="submission" date="2018-02" db="EMBL/GenBank/DDBJ databases">
        <title>Discovery of a pederin family compound in a non-symbiotic bloom-forming cyanobacterium.</title>
        <authorList>
            <person name="Kust A."/>
            <person name="Mares J."/>
            <person name="Jokela J."/>
            <person name="Urajova P."/>
            <person name="Hajek J."/>
            <person name="Saurav K."/>
            <person name="Voracova K."/>
            <person name="Fewer D.P."/>
            <person name="Haapaniemi E."/>
            <person name="Permi P."/>
            <person name="Rehakova K."/>
            <person name="Sivonen K."/>
            <person name="Hrouzek P."/>
        </authorList>
    </citation>
    <scope>NUCLEOTIDE SEQUENCE [LARGE SCALE GENOMIC DNA]</scope>
    <source>
        <strain evidence="3 4">CHARLIE-1</strain>
    </source>
</reference>
<dbReference type="Proteomes" id="UP000239589">
    <property type="component" value="Unassembled WGS sequence"/>
</dbReference>
<dbReference type="EMBL" id="PGEM01000076">
    <property type="protein sequence ID" value="PPJ63274.1"/>
    <property type="molecule type" value="Genomic_DNA"/>
</dbReference>
<proteinExistence type="predicted"/>
<name>A0A2S6CU35_9CYAN</name>
<dbReference type="OrthoDB" id="573524at2"/>
<dbReference type="Gene3D" id="2.30.30.40">
    <property type="entry name" value="SH3 Domains"/>
    <property type="match status" value="1"/>
</dbReference>
<dbReference type="Pfam" id="PF08239">
    <property type="entry name" value="SH3_3"/>
    <property type="match status" value="1"/>
</dbReference>
<dbReference type="PROSITE" id="PS51781">
    <property type="entry name" value="SH3B"/>
    <property type="match status" value="1"/>
</dbReference>
<feature type="region of interest" description="Disordered" evidence="1">
    <location>
        <begin position="40"/>
        <end position="121"/>
    </location>
</feature>
<feature type="compositionally biased region" description="Pro residues" evidence="1">
    <location>
        <begin position="70"/>
        <end position="90"/>
    </location>
</feature>
<sequence length="160" mass="17278">MLTNLLKFILGFVLALAVLLGTSLTVALYFVNRTAVSPSKPIFANDNPSSQPKKPKTSPKPQSKKSATPTPKPTPKPTETPTPTPKPTPPNAYTGNITWAEGLSMRSEPNTNSPTIGGVGGNKKVIVLEESDDKKWQKIRIADTDQEGWVKAGNIQRSEQ</sequence>
<evidence type="ECO:0000313" key="4">
    <source>
        <dbReference type="Proteomes" id="UP000239589"/>
    </source>
</evidence>
<feature type="compositionally biased region" description="Low complexity" evidence="1">
    <location>
        <begin position="59"/>
        <end position="69"/>
    </location>
</feature>
<evidence type="ECO:0000259" key="2">
    <source>
        <dbReference type="PROSITE" id="PS51781"/>
    </source>
</evidence>
<evidence type="ECO:0000256" key="1">
    <source>
        <dbReference type="SAM" id="MobiDB-lite"/>
    </source>
</evidence>
<dbReference type="AlphaFoldDB" id="A0A2S6CU35"/>
<feature type="domain" description="SH3b" evidence="2">
    <location>
        <begin position="92"/>
        <end position="159"/>
    </location>
</feature>
<organism evidence="3 4">
    <name type="scientific">Cuspidothrix issatschenkoi CHARLIE-1</name>
    <dbReference type="NCBI Taxonomy" id="2052836"/>
    <lineage>
        <taxon>Bacteria</taxon>
        <taxon>Bacillati</taxon>
        <taxon>Cyanobacteriota</taxon>
        <taxon>Cyanophyceae</taxon>
        <taxon>Nostocales</taxon>
        <taxon>Aphanizomenonaceae</taxon>
        <taxon>Cuspidothrix</taxon>
    </lineage>
</organism>
<dbReference type="SMART" id="SM00287">
    <property type="entry name" value="SH3b"/>
    <property type="match status" value="1"/>
</dbReference>
<dbReference type="InterPro" id="IPR003646">
    <property type="entry name" value="SH3-like_bac-type"/>
</dbReference>
<gene>
    <name evidence="3" type="ORF">CUN59_11225</name>
</gene>
<accession>A0A2S6CU35</accession>
<keyword evidence="4" id="KW-1185">Reference proteome</keyword>
<evidence type="ECO:0000313" key="3">
    <source>
        <dbReference type="EMBL" id="PPJ63274.1"/>
    </source>
</evidence>
<comment type="caution">
    <text evidence="3">The sequence shown here is derived from an EMBL/GenBank/DDBJ whole genome shotgun (WGS) entry which is preliminary data.</text>
</comment>
<protein>
    <submittedName>
        <fullName evidence="3">Peptide-binding protein</fullName>
    </submittedName>
</protein>